<proteinExistence type="predicted"/>
<sequence>MLGLLNAANKRDEKESAILLSCASMDEGFIPAKPSKRNSCYEIKSTTSTTSSATHTVLRFIVRNQTPRTHSATSDLGGHLQLKNCLIPVPLLHASKHSNLVRTNPKLHPSRIPAAIQKRGIQSKTDMWSNRRPMHTSEGDADCIMDRKSAEVSSRSGVRRNRSSNMVNAGQHGMAWHGLVRSMRSATAAWQAARKNQTLESHWLHPSCSRQKLPSCLSVRCHIRRRPVISFMILRENNINNNNNNNNNHHTISCGFKTKHFLFLECCRYDILLYSN</sequence>
<accession>A0A2K1JJ79</accession>
<dbReference type="InParanoid" id="A0A2K1JJ79"/>
<evidence type="ECO:0000313" key="2">
    <source>
        <dbReference type="EnsemblPlants" id="PAC:32959724.CDS.1"/>
    </source>
</evidence>
<dbReference type="Gramene" id="Pp3c14_25141V3.1">
    <property type="protein sequence ID" value="PAC:32959724.CDS.1"/>
    <property type="gene ID" value="Pp3c14_25141"/>
</dbReference>
<dbReference type="EnsemblPlants" id="Pp3c14_25141V3.1">
    <property type="protein sequence ID" value="PAC:32959724.CDS.1"/>
    <property type="gene ID" value="Pp3c14_25141"/>
</dbReference>
<dbReference type="Proteomes" id="UP000006727">
    <property type="component" value="Chromosome 14"/>
</dbReference>
<organism evidence="1">
    <name type="scientific">Physcomitrium patens</name>
    <name type="common">Spreading-leaved earth moss</name>
    <name type="synonym">Physcomitrella patens</name>
    <dbReference type="NCBI Taxonomy" id="3218"/>
    <lineage>
        <taxon>Eukaryota</taxon>
        <taxon>Viridiplantae</taxon>
        <taxon>Streptophyta</taxon>
        <taxon>Embryophyta</taxon>
        <taxon>Bryophyta</taxon>
        <taxon>Bryophytina</taxon>
        <taxon>Bryopsida</taxon>
        <taxon>Funariidae</taxon>
        <taxon>Funariales</taxon>
        <taxon>Funariaceae</taxon>
        <taxon>Physcomitrium</taxon>
    </lineage>
</organism>
<protein>
    <submittedName>
        <fullName evidence="1 2">Uncharacterized protein</fullName>
    </submittedName>
</protein>
<dbReference type="AlphaFoldDB" id="A0A2K1JJ79"/>
<reference evidence="1 3" key="1">
    <citation type="journal article" date="2008" name="Science">
        <title>The Physcomitrella genome reveals evolutionary insights into the conquest of land by plants.</title>
        <authorList>
            <person name="Rensing S."/>
            <person name="Lang D."/>
            <person name="Zimmer A."/>
            <person name="Terry A."/>
            <person name="Salamov A."/>
            <person name="Shapiro H."/>
            <person name="Nishiyama T."/>
            <person name="Perroud P.-F."/>
            <person name="Lindquist E."/>
            <person name="Kamisugi Y."/>
            <person name="Tanahashi T."/>
            <person name="Sakakibara K."/>
            <person name="Fujita T."/>
            <person name="Oishi K."/>
            <person name="Shin-I T."/>
            <person name="Kuroki Y."/>
            <person name="Toyoda A."/>
            <person name="Suzuki Y."/>
            <person name="Hashimoto A."/>
            <person name="Yamaguchi K."/>
            <person name="Sugano A."/>
            <person name="Kohara Y."/>
            <person name="Fujiyama A."/>
            <person name="Anterola A."/>
            <person name="Aoki S."/>
            <person name="Ashton N."/>
            <person name="Barbazuk W.B."/>
            <person name="Barker E."/>
            <person name="Bennetzen J."/>
            <person name="Bezanilla M."/>
            <person name="Blankenship R."/>
            <person name="Cho S.H."/>
            <person name="Dutcher S."/>
            <person name="Estelle M."/>
            <person name="Fawcett J.A."/>
            <person name="Gundlach H."/>
            <person name="Hanada K."/>
            <person name="Heyl A."/>
            <person name="Hicks K.A."/>
            <person name="Hugh J."/>
            <person name="Lohr M."/>
            <person name="Mayer K."/>
            <person name="Melkozernov A."/>
            <person name="Murata T."/>
            <person name="Nelson D."/>
            <person name="Pils B."/>
            <person name="Prigge M."/>
            <person name="Reiss B."/>
            <person name="Renner T."/>
            <person name="Rombauts S."/>
            <person name="Rushton P."/>
            <person name="Sanderfoot A."/>
            <person name="Schween G."/>
            <person name="Shiu S.-H."/>
            <person name="Stueber K."/>
            <person name="Theodoulou F.L."/>
            <person name="Tu H."/>
            <person name="Van de Peer Y."/>
            <person name="Verrier P.J."/>
            <person name="Waters E."/>
            <person name="Wood A."/>
            <person name="Yang L."/>
            <person name="Cove D."/>
            <person name="Cuming A."/>
            <person name="Hasebe M."/>
            <person name="Lucas S."/>
            <person name="Mishler D.B."/>
            <person name="Reski R."/>
            <person name="Grigoriev I."/>
            <person name="Quatrano R.S."/>
            <person name="Boore J.L."/>
        </authorList>
    </citation>
    <scope>NUCLEOTIDE SEQUENCE [LARGE SCALE GENOMIC DNA]</scope>
    <source>
        <strain evidence="2 3">cv. Gransden 2004</strain>
    </source>
</reference>
<reference evidence="1 3" key="2">
    <citation type="journal article" date="2018" name="Plant J.">
        <title>The Physcomitrella patens chromosome-scale assembly reveals moss genome structure and evolution.</title>
        <authorList>
            <person name="Lang D."/>
            <person name="Ullrich K.K."/>
            <person name="Murat F."/>
            <person name="Fuchs J."/>
            <person name="Jenkins J."/>
            <person name="Haas F.B."/>
            <person name="Piednoel M."/>
            <person name="Gundlach H."/>
            <person name="Van Bel M."/>
            <person name="Meyberg R."/>
            <person name="Vives C."/>
            <person name="Morata J."/>
            <person name="Symeonidi A."/>
            <person name="Hiss M."/>
            <person name="Muchero W."/>
            <person name="Kamisugi Y."/>
            <person name="Saleh O."/>
            <person name="Blanc G."/>
            <person name="Decker E.L."/>
            <person name="van Gessel N."/>
            <person name="Grimwood J."/>
            <person name="Hayes R.D."/>
            <person name="Graham S.W."/>
            <person name="Gunter L.E."/>
            <person name="McDaniel S.F."/>
            <person name="Hoernstein S.N.W."/>
            <person name="Larsson A."/>
            <person name="Li F.W."/>
            <person name="Perroud P.F."/>
            <person name="Phillips J."/>
            <person name="Ranjan P."/>
            <person name="Rokshar D.S."/>
            <person name="Rothfels C.J."/>
            <person name="Schneider L."/>
            <person name="Shu S."/>
            <person name="Stevenson D.W."/>
            <person name="Thummler F."/>
            <person name="Tillich M."/>
            <person name="Villarreal Aguilar J.C."/>
            <person name="Widiez T."/>
            <person name="Wong G.K."/>
            <person name="Wymore A."/>
            <person name="Zhang Y."/>
            <person name="Zimmer A.D."/>
            <person name="Quatrano R.S."/>
            <person name="Mayer K.F.X."/>
            <person name="Goodstein D."/>
            <person name="Casacuberta J.M."/>
            <person name="Vandepoele K."/>
            <person name="Reski R."/>
            <person name="Cuming A.C."/>
            <person name="Tuskan G.A."/>
            <person name="Maumus F."/>
            <person name="Salse J."/>
            <person name="Schmutz J."/>
            <person name="Rensing S.A."/>
        </authorList>
    </citation>
    <scope>NUCLEOTIDE SEQUENCE [LARGE SCALE GENOMIC DNA]</scope>
    <source>
        <strain evidence="2 3">cv. Gransden 2004</strain>
    </source>
</reference>
<keyword evidence="3" id="KW-1185">Reference proteome</keyword>
<reference evidence="2" key="3">
    <citation type="submission" date="2020-12" db="UniProtKB">
        <authorList>
            <consortium name="EnsemblPlants"/>
        </authorList>
    </citation>
    <scope>IDENTIFICATION</scope>
</reference>
<gene>
    <name evidence="1" type="ORF">PHYPA_019010</name>
</gene>
<evidence type="ECO:0000313" key="1">
    <source>
        <dbReference type="EMBL" id="PNR41607.1"/>
    </source>
</evidence>
<evidence type="ECO:0000313" key="3">
    <source>
        <dbReference type="Proteomes" id="UP000006727"/>
    </source>
</evidence>
<dbReference type="EMBL" id="ABEU02000014">
    <property type="protein sequence ID" value="PNR41607.1"/>
    <property type="molecule type" value="Genomic_DNA"/>
</dbReference>
<name>A0A2K1JJ79_PHYPA</name>